<organism evidence="2 3">
    <name type="scientific">Paraclostridium sordellii</name>
    <name type="common">Clostridium sordellii</name>
    <dbReference type="NCBI Taxonomy" id="1505"/>
    <lineage>
        <taxon>Bacteria</taxon>
        <taxon>Bacillati</taxon>
        <taxon>Bacillota</taxon>
        <taxon>Clostridia</taxon>
        <taxon>Peptostreptococcales</taxon>
        <taxon>Peptostreptococcaceae</taxon>
        <taxon>Paraclostridium</taxon>
    </lineage>
</organism>
<accession>A0ABM9RTU8</accession>
<protein>
    <submittedName>
        <fullName evidence="2">Uncharacterized protein</fullName>
    </submittedName>
</protein>
<feature type="transmembrane region" description="Helical" evidence="1">
    <location>
        <begin position="5"/>
        <end position="23"/>
    </location>
</feature>
<evidence type="ECO:0000256" key="1">
    <source>
        <dbReference type="SAM" id="Phobius"/>
    </source>
</evidence>
<dbReference type="EMBL" id="LN679999">
    <property type="protein sequence ID" value="CEJ75519.1"/>
    <property type="molecule type" value="Genomic_DNA"/>
</dbReference>
<keyword evidence="1" id="KW-1133">Transmembrane helix</keyword>
<dbReference type="RefSeq" id="WP_021121650.1">
    <property type="nucleotide sequence ID" value="NZ_CDNJ01000026.1"/>
</dbReference>
<keyword evidence="2" id="KW-0614">Plasmid</keyword>
<reference evidence="2 3" key="1">
    <citation type="submission" date="2014-11" db="EMBL/GenBank/DDBJ databases">
        <authorList>
            <person name="Aslett M.A."/>
            <person name="De Silva N."/>
        </authorList>
    </citation>
    <scope>NUCLEOTIDE SEQUENCE [LARGE SCALE GENOMIC DNA]</scope>
    <source>
        <strain evidence="2 3">ATCC9714</strain>
        <plasmid evidence="2 3">pCS1</plasmid>
    </source>
</reference>
<keyword evidence="1" id="KW-0472">Membrane</keyword>
<evidence type="ECO:0000313" key="2">
    <source>
        <dbReference type="EMBL" id="CEJ75519.1"/>
    </source>
</evidence>
<keyword evidence="1" id="KW-0812">Transmembrane</keyword>
<name>A0ABM9RTU8_PARSO</name>
<dbReference type="GeneID" id="97539245"/>
<feature type="transmembrane region" description="Helical" evidence="1">
    <location>
        <begin position="29"/>
        <end position="52"/>
    </location>
</feature>
<keyword evidence="3" id="KW-1185">Reference proteome</keyword>
<geneLocation type="plasmid" evidence="2 3">
    <name>pCS1</name>
</geneLocation>
<evidence type="ECO:0000313" key="3">
    <source>
        <dbReference type="Proteomes" id="UP000032811"/>
    </source>
</evidence>
<sequence length="57" mass="6275">MKNKIAIILAGLIQILLMMNLLIFKNIPLIVTILTSITMVIIAGKLLSNVILESKNN</sequence>
<dbReference type="Proteomes" id="UP000032811">
    <property type="component" value="Plasmid pCS1"/>
</dbReference>
<gene>
    <name evidence="2" type="ORF">ATCC9714PCS11_00601</name>
</gene>
<proteinExistence type="predicted"/>